<keyword evidence="2" id="KW-1185">Reference proteome</keyword>
<gene>
    <name evidence="1" type="ORF">V5F32_08310</name>
</gene>
<dbReference type="RefSeq" id="WP_393992072.1">
    <property type="nucleotide sequence ID" value="NZ_JBAFVH010000004.1"/>
</dbReference>
<evidence type="ECO:0000313" key="1">
    <source>
        <dbReference type="EMBL" id="MFG1372162.1"/>
    </source>
</evidence>
<evidence type="ECO:0000313" key="2">
    <source>
        <dbReference type="Proteomes" id="UP001604002"/>
    </source>
</evidence>
<name>A0ABW6ZTV4_9HYPH</name>
<proteinExistence type="predicted"/>
<reference evidence="1 2" key="1">
    <citation type="submission" date="2024-02" db="EMBL/GenBank/DDBJ databases">
        <title>Expansion and revision of Xanthobacter and proposal of Roseixanthobacter gen. nov.</title>
        <authorList>
            <person name="Soltysiak M.P.M."/>
            <person name="Jalihal A."/>
            <person name="Ory A."/>
            <person name="Chrisophersen C."/>
            <person name="Lee A.D."/>
            <person name="Boulton J."/>
            <person name="Springer M."/>
        </authorList>
    </citation>
    <scope>NUCLEOTIDE SEQUENCE [LARGE SCALE GENOMIC DNA]</scope>
    <source>
        <strain evidence="1 2">23A</strain>
    </source>
</reference>
<protein>
    <submittedName>
        <fullName evidence="1">Uncharacterized protein</fullName>
    </submittedName>
</protein>
<dbReference type="EMBL" id="JBAFVH010000004">
    <property type="protein sequence ID" value="MFG1372162.1"/>
    <property type="molecule type" value="Genomic_DNA"/>
</dbReference>
<dbReference type="Proteomes" id="UP001604002">
    <property type="component" value="Unassembled WGS sequence"/>
</dbReference>
<comment type="caution">
    <text evidence="1">The sequence shown here is derived from an EMBL/GenBank/DDBJ whole genome shotgun (WGS) entry which is preliminary data.</text>
</comment>
<accession>A0ABW6ZTV4</accession>
<sequence>MQFANARPDPMVGEGLLPSHLHKPRLTRAEAAQYLSLVHGITIAATTLAKLACTGGGPGFQKSGRTPLYPTQELNDWALARLGGVVRSTSEVNEPGVKIKGGV</sequence>
<organism evidence="1 2">
    <name type="scientific">Xanthobacter oligotrophicus</name>
    <dbReference type="NCBI Taxonomy" id="2607286"/>
    <lineage>
        <taxon>Bacteria</taxon>
        <taxon>Pseudomonadati</taxon>
        <taxon>Pseudomonadota</taxon>
        <taxon>Alphaproteobacteria</taxon>
        <taxon>Hyphomicrobiales</taxon>
        <taxon>Xanthobacteraceae</taxon>
        <taxon>Xanthobacter</taxon>
    </lineage>
</organism>